<dbReference type="RefSeq" id="WP_344616074.1">
    <property type="nucleotide sequence ID" value="NZ_BAAARV010000059.1"/>
</dbReference>
<sequence length="62" mass="6871">MSYRDPRAFLLGLTGVSLLRAYTDDGYPTDFVATRLAEARAILDAELPPPESPGAAIWEFER</sequence>
<keyword evidence="2" id="KW-1185">Reference proteome</keyword>
<protein>
    <submittedName>
        <fullName evidence="1">Uncharacterized protein</fullName>
    </submittedName>
</protein>
<comment type="caution">
    <text evidence="1">The sequence shown here is derived from an EMBL/GenBank/DDBJ whole genome shotgun (WGS) entry which is preliminary data.</text>
</comment>
<name>A0ABP5TXL0_9ACTN</name>
<gene>
    <name evidence="1" type="ORF">GCM10010170_061850</name>
</gene>
<accession>A0ABP5TXL0</accession>
<reference evidence="2" key="1">
    <citation type="journal article" date="2019" name="Int. J. Syst. Evol. Microbiol.">
        <title>The Global Catalogue of Microorganisms (GCM) 10K type strain sequencing project: providing services to taxonomists for standard genome sequencing and annotation.</title>
        <authorList>
            <consortium name="The Broad Institute Genomics Platform"/>
            <consortium name="The Broad Institute Genome Sequencing Center for Infectious Disease"/>
            <person name="Wu L."/>
            <person name="Ma J."/>
        </authorList>
    </citation>
    <scope>NUCLEOTIDE SEQUENCE [LARGE SCALE GENOMIC DNA]</scope>
    <source>
        <strain evidence="2">JCM 3272</strain>
    </source>
</reference>
<organism evidence="1 2">
    <name type="scientific">Dactylosporangium salmoneum</name>
    <dbReference type="NCBI Taxonomy" id="53361"/>
    <lineage>
        <taxon>Bacteria</taxon>
        <taxon>Bacillati</taxon>
        <taxon>Actinomycetota</taxon>
        <taxon>Actinomycetes</taxon>
        <taxon>Micromonosporales</taxon>
        <taxon>Micromonosporaceae</taxon>
        <taxon>Dactylosporangium</taxon>
    </lineage>
</organism>
<evidence type="ECO:0000313" key="2">
    <source>
        <dbReference type="Proteomes" id="UP001501444"/>
    </source>
</evidence>
<dbReference type="Proteomes" id="UP001501444">
    <property type="component" value="Unassembled WGS sequence"/>
</dbReference>
<evidence type="ECO:0000313" key="1">
    <source>
        <dbReference type="EMBL" id="GAA2364250.1"/>
    </source>
</evidence>
<proteinExistence type="predicted"/>
<dbReference type="EMBL" id="BAAARV010000059">
    <property type="protein sequence ID" value="GAA2364250.1"/>
    <property type="molecule type" value="Genomic_DNA"/>
</dbReference>